<evidence type="ECO:0000313" key="2">
    <source>
        <dbReference type="Proteomes" id="UP001060085"/>
    </source>
</evidence>
<dbReference type="Proteomes" id="UP001060085">
    <property type="component" value="Linkage Group LG02"/>
</dbReference>
<name>A0ACC0C1H3_CATRO</name>
<reference evidence="2" key="1">
    <citation type="journal article" date="2023" name="Nat. Plants">
        <title>Single-cell RNA sequencing provides a high-resolution roadmap for understanding the multicellular compartmentation of specialized metabolism.</title>
        <authorList>
            <person name="Sun S."/>
            <person name="Shen X."/>
            <person name="Li Y."/>
            <person name="Li Y."/>
            <person name="Wang S."/>
            <person name="Li R."/>
            <person name="Zhang H."/>
            <person name="Shen G."/>
            <person name="Guo B."/>
            <person name="Wei J."/>
            <person name="Xu J."/>
            <person name="St-Pierre B."/>
            <person name="Chen S."/>
            <person name="Sun C."/>
        </authorList>
    </citation>
    <scope>NUCLEOTIDE SEQUENCE [LARGE SCALE GENOMIC DNA]</scope>
</reference>
<comment type="caution">
    <text evidence="1">The sequence shown here is derived from an EMBL/GenBank/DDBJ whole genome shotgun (WGS) entry which is preliminary data.</text>
</comment>
<dbReference type="EMBL" id="CM044702">
    <property type="protein sequence ID" value="KAI5678674.1"/>
    <property type="molecule type" value="Genomic_DNA"/>
</dbReference>
<protein>
    <submittedName>
        <fullName evidence="1">Uncharacterized protein</fullName>
    </submittedName>
</protein>
<organism evidence="1 2">
    <name type="scientific">Catharanthus roseus</name>
    <name type="common">Madagascar periwinkle</name>
    <name type="synonym">Vinca rosea</name>
    <dbReference type="NCBI Taxonomy" id="4058"/>
    <lineage>
        <taxon>Eukaryota</taxon>
        <taxon>Viridiplantae</taxon>
        <taxon>Streptophyta</taxon>
        <taxon>Embryophyta</taxon>
        <taxon>Tracheophyta</taxon>
        <taxon>Spermatophyta</taxon>
        <taxon>Magnoliopsida</taxon>
        <taxon>eudicotyledons</taxon>
        <taxon>Gunneridae</taxon>
        <taxon>Pentapetalae</taxon>
        <taxon>asterids</taxon>
        <taxon>lamiids</taxon>
        <taxon>Gentianales</taxon>
        <taxon>Apocynaceae</taxon>
        <taxon>Rauvolfioideae</taxon>
        <taxon>Vinceae</taxon>
        <taxon>Catharanthinae</taxon>
        <taxon>Catharanthus</taxon>
    </lineage>
</organism>
<sequence length="125" mass="13971">MCLDSLRLPSCARNPHISSERSGAQQATKDTSIFPYSLPQPGRCDQLQNSFTTDWTFAASTSSGPQKIVRSSDIKQDIEGIVRHTFIPWMSFSFSTLVIILERRSKYIAKRAGDMGQPCWRTLGG</sequence>
<keyword evidence="2" id="KW-1185">Reference proteome</keyword>
<evidence type="ECO:0000313" key="1">
    <source>
        <dbReference type="EMBL" id="KAI5678674.1"/>
    </source>
</evidence>
<accession>A0ACC0C1H3</accession>
<gene>
    <name evidence="1" type="ORF">M9H77_09624</name>
</gene>
<proteinExistence type="predicted"/>